<dbReference type="CDD" id="cd01109">
    <property type="entry name" value="HTH_YyaN"/>
    <property type="match status" value="1"/>
</dbReference>
<keyword evidence="2" id="KW-0805">Transcription regulation</keyword>
<dbReference type="InterPro" id="IPR009061">
    <property type="entry name" value="DNA-bd_dom_put_sf"/>
</dbReference>
<protein>
    <submittedName>
        <fullName evidence="6">MerR family transcriptional regulator</fullName>
    </submittedName>
</protein>
<dbReference type="Gene3D" id="1.10.1660.10">
    <property type="match status" value="1"/>
</dbReference>
<name>A0ABQ1Y3Q3_9BACL</name>
<dbReference type="SMART" id="SM00422">
    <property type="entry name" value="HTH_MERR"/>
    <property type="match status" value="1"/>
</dbReference>
<proteinExistence type="predicted"/>
<sequence>MDYSIKQISEKTNLKAHVLRYYEKEGLLPCVTRSKSGIRRYSEDDLEWIGLICCLKNTGMSIKQIKDFVELSTQGDETLKQRCTLLIEHKKNVEIQITEMQKHLQKVTHKIEHFSAQYEEYTSHNLESACPEKVH</sequence>
<evidence type="ECO:0000256" key="2">
    <source>
        <dbReference type="ARBA" id="ARBA00023015"/>
    </source>
</evidence>
<evidence type="ECO:0000313" key="6">
    <source>
        <dbReference type="EMBL" id="GGH10469.1"/>
    </source>
</evidence>
<dbReference type="InterPro" id="IPR000551">
    <property type="entry name" value="MerR-type_HTH_dom"/>
</dbReference>
<comment type="caution">
    <text evidence="6">The sequence shown here is derived from an EMBL/GenBank/DDBJ whole genome shotgun (WGS) entry which is preliminary data.</text>
</comment>
<gene>
    <name evidence="6" type="ORF">GCM10008013_01900</name>
</gene>
<keyword evidence="7" id="KW-1185">Reference proteome</keyword>
<organism evidence="6 7">
    <name type="scientific">Paenibacillus segetis</name>
    <dbReference type="NCBI Taxonomy" id="1325360"/>
    <lineage>
        <taxon>Bacteria</taxon>
        <taxon>Bacillati</taxon>
        <taxon>Bacillota</taxon>
        <taxon>Bacilli</taxon>
        <taxon>Bacillales</taxon>
        <taxon>Paenibacillaceae</taxon>
        <taxon>Paenibacillus</taxon>
    </lineage>
</organism>
<evidence type="ECO:0000313" key="7">
    <source>
        <dbReference type="Proteomes" id="UP000659344"/>
    </source>
</evidence>
<keyword evidence="3" id="KW-0238">DNA-binding</keyword>
<evidence type="ECO:0000256" key="1">
    <source>
        <dbReference type="ARBA" id="ARBA00022491"/>
    </source>
</evidence>
<dbReference type="InterPro" id="IPR047057">
    <property type="entry name" value="MerR_fam"/>
</dbReference>
<dbReference type="Proteomes" id="UP000659344">
    <property type="component" value="Unassembled WGS sequence"/>
</dbReference>
<dbReference type="EMBL" id="BMFT01000001">
    <property type="protein sequence ID" value="GGH10469.1"/>
    <property type="molecule type" value="Genomic_DNA"/>
</dbReference>
<evidence type="ECO:0000256" key="4">
    <source>
        <dbReference type="ARBA" id="ARBA00023163"/>
    </source>
</evidence>
<keyword evidence="4" id="KW-0804">Transcription</keyword>
<dbReference type="PANTHER" id="PTHR30204:SF69">
    <property type="entry name" value="MERR-FAMILY TRANSCRIPTIONAL REGULATOR"/>
    <property type="match status" value="1"/>
</dbReference>
<evidence type="ECO:0000256" key="3">
    <source>
        <dbReference type="ARBA" id="ARBA00023125"/>
    </source>
</evidence>
<reference evidence="7" key="1">
    <citation type="journal article" date="2019" name="Int. J. Syst. Evol. Microbiol.">
        <title>The Global Catalogue of Microorganisms (GCM) 10K type strain sequencing project: providing services to taxonomists for standard genome sequencing and annotation.</title>
        <authorList>
            <consortium name="The Broad Institute Genomics Platform"/>
            <consortium name="The Broad Institute Genome Sequencing Center for Infectious Disease"/>
            <person name="Wu L."/>
            <person name="Ma J."/>
        </authorList>
    </citation>
    <scope>NUCLEOTIDE SEQUENCE [LARGE SCALE GENOMIC DNA]</scope>
    <source>
        <strain evidence="7">CGMCC 1.12769</strain>
    </source>
</reference>
<accession>A0ABQ1Y3Q3</accession>
<keyword evidence="1" id="KW-0678">Repressor</keyword>
<dbReference type="SUPFAM" id="SSF46955">
    <property type="entry name" value="Putative DNA-binding domain"/>
    <property type="match status" value="1"/>
</dbReference>
<dbReference type="PROSITE" id="PS50937">
    <property type="entry name" value="HTH_MERR_2"/>
    <property type="match status" value="1"/>
</dbReference>
<dbReference type="PANTHER" id="PTHR30204">
    <property type="entry name" value="REDOX-CYCLING DRUG-SENSING TRANSCRIPTIONAL ACTIVATOR SOXR"/>
    <property type="match status" value="1"/>
</dbReference>
<dbReference type="Pfam" id="PF13411">
    <property type="entry name" value="MerR_1"/>
    <property type="match status" value="1"/>
</dbReference>
<feature type="domain" description="HTH merR-type" evidence="5">
    <location>
        <begin position="1"/>
        <end position="71"/>
    </location>
</feature>
<evidence type="ECO:0000259" key="5">
    <source>
        <dbReference type="PROSITE" id="PS50937"/>
    </source>
</evidence>
<dbReference type="RefSeq" id="WP_188534938.1">
    <property type="nucleotide sequence ID" value="NZ_BMFT01000001.1"/>
</dbReference>